<dbReference type="GO" id="GO:0006412">
    <property type="term" value="P:translation"/>
    <property type="evidence" value="ECO:0007669"/>
    <property type="project" value="UniProtKB-UniRule"/>
</dbReference>
<dbReference type="GO" id="GO:0003735">
    <property type="term" value="F:structural constituent of ribosome"/>
    <property type="evidence" value="ECO:0007669"/>
    <property type="project" value="InterPro"/>
</dbReference>
<accession>A0A2H0X0M3</accession>
<evidence type="ECO:0000256" key="3">
    <source>
        <dbReference type="ARBA" id="ARBA00023274"/>
    </source>
</evidence>
<organism evidence="6 7">
    <name type="scientific">Candidatus Collierbacteria bacterium CG09_land_8_20_14_0_10_46_12</name>
    <dbReference type="NCBI Taxonomy" id="1974533"/>
    <lineage>
        <taxon>Bacteria</taxon>
        <taxon>Candidatus Collieribacteriota</taxon>
    </lineage>
</organism>
<gene>
    <name evidence="5" type="primary">rpmF</name>
    <name evidence="6" type="ORF">COT54_03075</name>
</gene>
<dbReference type="NCBIfam" id="TIGR01031">
    <property type="entry name" value="rpmF_bact"/>
    <property type="match status" value="1"/>
</dbReference>
<sequence length="49" mass="5727">MTPLPKRKWSTRRQGKRRASIKLALPQLVECKNCKQMKKSHTVCTNCNQ</sequence>
<dbReference type="InterPro" id="IPR002677">
    <property type="entry name" value="Ribosomal_bL32"/>
</dbReference>
<dbReference type="Proteomes" id="UP000229574">
    <property type="component" value="Unassembled WGS sequence"/>
</dbReference>
<keyword evidence="2 5" id="KW-0689">Ribosomal protein</keyword>
<dbReference type="GO" id="GO:0015934">
    <property type="term" value="C:large ribosomal subunit"/>
    <property type="evidence" value="ECO:0007669"/>
    <property type="project" value="InterPro"/>
</dbReference>
<dbReference type="EMBL" id="PEYY01000118">
    <property type="protein sequence ID" value="PIS17739.1"/>
    <property type="molecule type" value="Genomic_DNA"/>
</dbReference>
<evidence type="ECO:0000256" key="2">
    <source>
        <dbReference type="ARBA" id="ARBA00022980"/>
    </source>
</evidence>
<name>A0A2H0X0M3_9BACT</name>
<reference evidence="7" key="1">
    <citation type="submission" date="2017-09" db="EMBL/GenBank/DDBJ databases">
        <title>Depth-based differentiation of microbial function through sediment-hosted aquifers and enrichment of novel symbionts in the deep terrestrial subsurface.</title>
        <authorList>
            <person name="Probst A.J."/>
            <person name="Ladd B."/>
            <person name="Jarett J.K."/>
            <person name="Geller-Mcgrath D.E."/>
            <person name="Sieber C.M.K."/>
            <person name="Emerson J.B."/>
            <person name="Anantharaman K."/>
            <person name="Thomas B.C."/>
            <person name="Malmstrom R."/>
            <person name="Stieglmeier M."/>
            <person name="Klingl A."/>
            <person name="Woyke T."/>
            <person name="Ryan C.M."/>
            <person name="Banfield J.F."/>
        </authorList>
    </citation>
    <scope>NUCLEOTIDE SEQUENCE [LARGE SCALE GENOMIC DNA]</scope>
</reference>
<evidence type="ECO:0000256" key="4">
    <source>
        <dbReference type="ARBA" id="ARBA00035178"/>
    </source>
</evidence>
<dbReference type="HAMAP" id="MF_00340">
    <property type="entry name" value="Ribosomal_bL32"/>
    <property type="match status" value="1"/>
</dbReference>
<dbReference type="SUPFAM" id="SSF57829">
    <property type="entry name" value="Zn-binding ribosomal proteins"/>
    <property type="match status" value="1"/>
</dbReference>
<evidence type="ECO:0000256" key="5">
    <source>
        <dbReference type="HAMAP-Rule" id="MF_00340"/>
    </source>
</evidence>
<evidence type="ECO:0000256" key="1">
    <source>
        <dbReference type="ARBA" id="ARBA00008560"/>
    </source>
</evidence>
<dbReference type="InterPro" id="IPR011332">
    <property type="entry name" value="Ribosomal_zn-bd"/>
</dbReference>
<evidence type="ECO:0000313" key="6">
    <source>
        <dbReference type="EMBL" id="PIS17739.1"/>
    </source>
</evidence>
<evidence type="ECO:0000313" key="7">
    <source>
        <dbReference type="Proteomes" id="UP000229574"/>
    </source>
</evidence>
<comment type="similarity">
    <text evidence="1 5">Belongs to the bacterial ribosomal protein bL32 family.</text>
</comment>
<comment type="caution">
    <text evidence="6">The sequence shown here is derived from an EMBL/GenBank/DDBJ whole genome shotgun (WGS) entry which is preliminary data.</text>
</comment>
<dbReference type="AlphaFoldDB" id="A0A2H0X0M3"/>
<dbReference type="Pfam" id="PF01783">
    <property type="entry name" value="Ribosomal_L32p"/>
    <property type="match status" value="1"/>
</dbReference>
<proteinExistence type="inferred from homology"/>
<protein>
    <recommendedName>
        <fullName evidence="4 5">Large ribosomal subunit protein bL32</fullName>
    </recommendedName>
</protein>
<keyword evidence="3 5" id="KW-0687">Ribonucleoprotein</keyword>